<evidence type="ECO:0000256" key="2">
    <source>
        <dbReference type="ARBA" id="ARBA00011738"/>
    </source>
</evidence>
<dbReference type="PROSITE" id="PS50404">
    <property type="entry name" value="GST_NTER"/>
    <property type="match status" value="1"/>
</dbReference>
<dbReference type="InterPro" id="IPR004045">
    <property type="entry name" value="Glutathione_S-Trfase_N"/>
</dbReference>
<evidence type="ECO:0000256" key="3">
    <source>
        <dbReference type="RuleBase" id="RU003494"/>
    </source>
</evidence>
<evidence type="ECO:0000313" key="6">
    <source>
        <dbReference type="EnsemblMetazoa" id="SCAU004223-PA"/>
    </source>
</evidence>
<dbReference type="SFLD" id="SFLDG00358">
    <property type="entry name" value="Main_(cytGST)"/>
    <property type="match status" value="1"/>
</dbReference>
<dbReference type="CDD" id="cd03045">
    <property type="entry name" value="GST_N_Delta_Epsilon"/>
    <property type="match status" value="1"/>
</dbReference>
<dbReference type="Pfam" id="PF00043">
    <property type="entry name" value="GST_C"/>
    <property type="match status" value="1"/>
</dbReference>
<feature type="domain" description="GST N-terminal" evidence="4">
    <location>
        <begin position="1"/>
        <end position="80"/>
    </location>
</feature>
<comment type="function">
    <text evidence="1">Conjugation of reduced glutathione to a wide number of exogenous and endogenous hydrophobic electrophiles.</text>
</comment>
<proteinExistence type="inferred from homology"/>
<dbReference type="InterPro" id="IPR010987">
    <property type="entry name" value="Glutathione-S-Trfase_C-like"/>
</dbReference>
<dbReference type="InterPro" id="IPR036249">
    <property type="entry name" value="Thioredoxin-like_sf"/>
</dbReference>
<dbReference type="InterPro" id="IPR036282">
    <property type="entry name" value="Glutathione-S-Trfase_C_sf"/>
</dbReference>
<dbReference type="PANTHER" id="PTHR43969">
    <property type="entry name" value="GLUTATHIONE S TRANSFERASE D10, ISOFORM A-RELATED"/>
    <property type="match status" value="1"/>
</dbReference>
<dbReference type="SFLD" id="SFLDS00019">
    <property type="entry name" value="Glutathione_Transferase_(cytos"/>
    <property type="match status" value="1"/>
</dbReference>
<dbReference type="Proteomes" id="UP000095300">
    <property type="component" value="Unassembled WGS sequence"/>
</dbReference>
<evidence type="ECO:0008006" key="8">
    <source>
        <dbReference type="Google" id="ProtNLM"/>
    </source>
</evidence>
<reference evidence="6" key="1">
    <citation type="submission" date="2020-05" db="UniProtKB">
        <authorList>
            <consortium name="EnsemblMetazoa"/>
        </authorList>
    </citation>
    <scope>IDENTIFICATION</scope>
    <source>
        <strain evidence="6">USDA</strain>
    </source>
</reference>
<gene>
    <name evidence="6" type="primary">106083144</name>
</gene>
<dbReference type="AlphaFoldDB" id="A0A1I8P2I5"/>
<accession>A0A1I8P2I5</accession>
<dbReference type="VEuPathDB" id="VectorBase:SCAU004223"/>
<dbReference type="Pfam" id="PF02798">
    <property type="entry name" value="GST_N"/>
    <property type="match status" value="1"/>
</dbReference>
<dbReference type="CDD" id="cd03177">
    <property type="entry name" value="GST_C_Delta_Epsilon"/>
    <property type="match status" value="1"/>
</dbReference>
<comment type="subunit">
    <text evidence="2">Homodimer.</text>
</comment>
<feature type="domain" description="GST C-terminal" evidence="5">
    <location>
        <begin position="87"/>
        <end position="215"/>
    </location>
</feature>
<evidence type="ECO:0000256" key="1">
    <source>
        <dbReference type="ARBA" id="ARBA00003701"/>
    </source>
</evidence>
<dbReference type="EnsemblMetazoa" id="SCAU004223-RA">
    <property type="protein sequence ID" value="SCAU004223-PA"/>
    <property type="gene ID" value="SCAU004223"/>
</dbReference>
<dbReference type="PROSITE" id="PS50405">
    <property type="entry name" value="GST_CTER"/>
    <property type="match status" value="1"/>
</dbReference>
<protein>
    <recommendedName>
        <fullName evidence="8">Glutathione S-transferase 1-1</fullName>
    </recommendedName>
</protein>
<dbReference type="SUPFAM" id="SSF52833">
    <property type="entry name" value="Thioredoxin-like"/>
    <property type="match status" value="1"/>
</dbReference>
<dbReference type="FunFam" id="1.20.1050.10:FF:000007">
    <property type="entry name" value="Glutathione S-transferase 1-1"/>
    <property type="match status" value="1"/>
</dbReference>
<dbReference type="STRING" id="35570.A0A1I8P2I5"/>
<dbReference type="GO" id="GO:0004364">
    <property type="term" value="F:glutathione transferase activity"/>
    <property type="evidence" value="ECO:0007669"/>
    <property type="project" value="TreeGrafter"/>
</dbReference>
<name>A0A1I8P2I5_STOCA</name>
<dbReference type="InterPro" id="IPR040079">
    <property type="entry name" value="Glutathione_S-Trfase"/>
</dbReference>
<keyword evidence="7" id="KW-1185">Reference proteome</keyword>
<dbReference type="PANTHER" id="PTHR43969:SF9">
    <property type="entry name" value="GLUTATHIONE S TRANSFERASE D10, ISOFORM A-RELATED"/>
    <property type="match status" value="1"/>
</dbReference>
<dbReference type="KEGG" id="scac:106083144"/>
<dbReference type="SFLD" id="SFLDG01153">
    <property type="entry name" value="Main.4:_Theta-like"/>
    <property type="match status" value="1"/>
</dbReference>
<dbReference type="Gene3D" id="1.20.1050.10">
    <property type="match status" value="1"/>
</dbReference>
<dbReference type="GO" id="GO:0006749">
    <property type="term" value="P:glutathione metabolic process"/>
    <property type="evidence" value="ECO:0007669"/>
    <property type="project" value="TreeGrafter"/>
</dbReference>
<dbReference type="InterPro" id="IPR004046">
    <property type="entry name" value="GST_C"/>
</dbReference>
<evidence type="ECO:0000259" key="5">
    <source>
        <dbReference type="PROSITE" id="PS50405"/>
    </source>
</evidence>
<comment type="similarity">
    <text evidence="3">Belongs to the GST superfamily.</text>
</comment>
<sequence>MDFYYQPGSAPCRSVLMTAAALGIELNKKLLDVRGGENRTPEFLKLNPQHTIPTLVDGDFSIWESRAIMTYLIEKYGKNDDILYPKCPKKRAIINQRLYFDMGTLYKAFSDYYYPQLLKQEAPNPEMYKKLEAAVEFLNTFLEGHKFVAGDELTVADLAIFANVSTMVAVDFDVSKFANVSKWYEYLTVHAPGAKENWEGCLLLKKYIELNAPKK</sequence>
<organism evidence="6 7">
    <name type="scientific">Stomoxys calcitrans</name>
    <name type="common">Stable fly</name>
    <name type="synonym">Conops calcitrans</name>
    <dbReference type="NCBI Taxonomy" id="35570"/>
    <lineage>
        <taxon>Eukaryota</taxon>
        <taxon>Metazoa</taxon>
        <taxon>Ecdysozoa</taxon>
        <taxon>Arthropoda</taxon>
        <taxon>Hexapoda</taxon>
        <taxon>Insecta</taxon>
        <taxon>Pterygota</taxon>
        <taxon>Neoptera</taxon>
        <taxon>Endopterygota</taxon>
        <taxon>Diptera</taxon>
        <taxon>Brachycera</taxon>
        <taxon>Muscomorpha</taxon>
        <taxon>Muscoidea</taxon>
        <taxon>Muscidae</taxon>
        <taxon>Stomoxys</taxon>
    </lineage>
</organism>
<dbReference type="SUPFAM" id="SSF47616">
    <property type="entry name" value="GST C-terminal domain-like"/>
    <property type="match status" value="1"/>
</dbReference>
<evidence type="ECO:0000313" key="7">
    <source>
        <dbReference type="Proteomes" id="UP000095300"/>
    </source>
</evidence>
<dbReference type="Gene3D" id="3.40.30.10">
    <property type="entry name" value="Glutaredoxin"/>
    <property type="match status" value="1"/>
</dbReference>
<dbReference type="FunFam" id="3.40.30.10:FF:000034">
    <property type="entry name" value="glutathione S-transferase 1"/>
    <property type="match status" value="1"/>
</dbReference>
<evidence type="ECO:0000259" key="4">
    <source>
        <dbReference type="PROSITE" id="PS50404"/>
    </source>
</evidence>